<evidence type="ECO:0000256" key="3">
    <source>
        <dbReference type="ARBA" id="ARBA00022884"/>
    </source>
</evidence>
<evidence type="ECO:0000256" key="10">
    <source>
        <dbReference type="SAM" id="MobiDB-lite"/>
    </source>
</evidence>
<dbReference type="Pfam" id="PF07650">
    <property type="entry name" value="KH_2"/>
    <property type="match status" value="1"/>
</dbReference>
<evidence type="ECO:0000256" key="6">
    <source>
        <dbReference type="ARBA" id="ARBA00024998"/>
    </source>
</evidence>
<keyword evidence="4 8" id="KW-0689">Ribosomal protein</keyword>
<dbReference type="FunFam" id="3.30.1140.32:FF:000002">
    <property type="entry name" value="30S ribosomal protein S3"/>
    <property type="match status" value="1"/>
</dbReference>
<dbReference type="RefSeq" id="WP_151755530.1">
    <property type="nucleotide sequence ID" value="NZ_BKZW01000001.1"/>
</dbReference>
<comment type="function">
    <text evidence="6 8">Binds the lower part of the 30S subunit head. Binds mRNA in the 70S ribosome, positioning it for translation.</text>
</comment>
<dbReference type="PROSITE" id="PS50823">
    <property type="entry name" value="KH_TYPE_2"/>
    <property type="match status" value="1"/>
</dbReference>
<feature type="region of interest" description="Disordered" evidence="10">
    <location>
        <begin position="224"/>
        <end position="344"/>
    </location>
</feature>
<dbReference type="InterPro" id="IPR057258">
    <property type="entry name" value="Ribosomal_uS3"/>
</dbReference>
<dbReference type="EMBL" id="BKZW01000001">
    <property type="protein sequence ID" value="GER87540.1"/>
    <property type="molecule type" value="Genomic_DNA"/>
</dbReference>
<dbReference type="FunFam" id="3.30.300.20:FF:000001">
    <property type="entry name" value="30S ribosomal protein S3"/>
    <property type="match status" value="1"/>
</dbReference>
<dbReference type="Pfam" id="PF00189">
    <property type="entry name" value="Ribosomal_S3_C"/>
    <property type="match status" value="1"/>
</dbReference>
<evidence type="ECO:0000313" key="12">
    <source>
        <dbReference type="EMBL" id="GER87540.1"/>
    </source>
</evidence>
<comment type="similarity">
    <text evidence="1 8 9">Belongs to the universal ribosomal protein uS3 family.</text>
</comment>
<dbReference type="InterPro" id="IPR015946">
    <property type="entry name" value="KH_dom-like_a/b"/>
</dbReference>
<dbReference type="Proteomes" id="UP000326912">
    <property type="component" value="Unassembled WGS sequence"/>
</dbReference>
<keyword evidence="2 8" id="KW-0699">rRNA-binding</keyword>
<dbReference type="HAMAP" id="MF_01309_B">
    <property type="entry name" value="Ribosomal_uS3_B"/>
    <property type="match status" value="1"/>
</dbReference>
<dbReference type="Gene3D" id="3.30.1140.32">
    <property type="entry name" value="Ribosomal protein S3, C-terminal domain"/>
    <property type="match status" value="1"/>
</dbReference>
<gene>
    <name evidence="8" type="primary">rpsC</name>
    <name evidence="12" type="ORF">KDW_17020</name>
</gene>
<reference evidence="12 13" key="1">
    <citation type="submission" date="2019-10" db="EMBL/GenBank/DDBJ databases">
        <title>Dictyobacter vulcani sp. nov., within the class Ktedonobacteria, isolated from soil of volcanic Mt. Zao.</title>
        <authorList>
            <person name="Zheng Y."/>
            <person name="Wang C.M."/>
            <person name="Sakai Y."/>
            <person name="Abe K."/>
            <person name="Yokota A."/>
            <person name="Yabe S."/>
        </authorList>
    </citation>
    <scope>NUCLEOTIDE SEQUENCE [LARGE SCALE GENOMIC DNA]</scope>
    <source>
        <strain evidence="12 13">W12</strain>
    </source>
</reference>
<organism evidence="12 13">
    <name type="scientific">Dictyobacter vulcani</name>
    <dbReference type="NCBI Taxonomy" id="2607529"/>
    <lineage>
        <taxon>Bacteria</taxon>
        <taxon>Bacillati</taxon>
        <taxon>Chloroflexota</taxon>
        <taxon>Ktedonobacteria</taxon>
        <taxon>Ktedonobacterales</taxon>
        <taxon>Dictyobacteraceae</taxon>
        <taxon>Dictyobacter</taxon>
    </lineage>
</organism>
<proteinExistence type="inferred from homology"/>
<dbReference type="GO" id="GO:0003735">
    <property type="term" value="F:structural constituent of ribosome"/>
    <property type="evidence" value="ECO:0007669"/>
    <property type="project" value="InterPro"/>
</dbReference>
<sequence>MGHKVHPNGFRLGVVRGWQSRWYAERDYKDILAEDFKIRQIITKELANASVSKIEIERTAADQVLVKVHTAKPGIVIGKSGEKVDKLRNLLETKTKKKRVRMDIIEIRQPELDALLVGRSIAEQLEKRVSFRRAMKQAVQKSMRANAKGIKVICGGRLGGAEIARTEKEVEGSVPLQTLRADIDYGQTEAHTTFGVIGIKVWIYKGDILPSKRRELAEAQVEAAAQQNYASRDRGDRRGGERRGRSDRPQGDRGPRTPGDRPRGGDRGPRPQGDRPQRPPRPAGDRPQGERSPRPGGDRGPRPTGDRPQRPPRQPRPEQTPVSESTTPAETVKPTPDSGTTQSE</sequence>
<feature type="compositionally biased region" description="Basic and acidic residues" evidence="10">
    <location>
        <begin position="231"/>
        <end position="309"/>
    </location>
</feature>
<dbReference type="InterPro" id="IPR005704">
    <property type="entry name" value="Ribosomal_uS3_bac-typ"/>
</dbReference>
<evidence type="ECO:0000256" key="1">
    <source>
        <dbReference type="ARBA" id="ARBA00010761"/>
    </source>
</evidence>
<dbReference type="PANTHER" id="PTHR11760:SF19">
    <property type="entry name" value="SMALL RIBOSOMAL SUBUNIT PROTEIN US3C"/>
    <property type="match status" value="1"/>
</dbReference>
<evidence type="ECO:0000256" key="5">
    <source>
        <dbReference type="ARBA" id="ARBA00023274"/>
    </source>
</evidence>
<keyword evidence="5 8" id="KW-0687">Ribonucleoprotein</keyword>
<dbReference type="CDD" id="cd02412">
    <property type="entry name" value="KH-II_30S_S3"/>
    <property type="match status" value="1"/>
</dbReference>
<feature type="domain" description="KH type-2" evidence="11">
    <location>
        <begin position="38"/>
        <end position="108"/>
    </location>
</feature>
<dbReference type="AlphaFoldDB" id="A0A5J4KMB7"/>
<dbReference type="PANTHER" id="PTHR11760">
    <property type="entry name" value="30S/40S RIBOSOMAL PROTEIN S3"/>
    <property type="match status" value="1"/>
</dbReference>
<dbReference type="GO" id="GO:0022627">
    <property type="term" value="C:cytosolic small ribosomal subunit"/>
    <property type="evidence" value="ECO:0007669"/>
    <property type="project" value="TreeGrafter"/>
</dbReference>
<dbReference type="NCBIfam" id="TIGR01009">
    <property type="entry name" value="rpsC_bact"/>
    <property type="match status" value="1"/>
</dbReference>
<dbReference type="Gene3D" id="3.30.300.20">
    <property type="match status" value="1"/>
</dbReference>
<dbReference type="SMART" id="SM00322">
    <property type="entry name" value="KH"/>
    <property type="match status" value="1"/>
</dbReference>
<dbReference type="PROSITE" id="PS00548">
    <property type="entry name" value="RIBOSOMAL_S3"/>
    <property type="match status" value="1"/>
</dbReference>
<evidence type="ECO:0000313" key="13">
    <source>
        <dbReference type="Proteomes" id="UP000326912"/>
    </source>
</evidence>
<evidence type="ECO:0000256" key="2">
    <source>
        <dbReference type="ARBA" id="ARBA00022730"/>
    </source>
</evidence>
<dbReference type="SUPFAM" id="SSF54814">
    <property type="entry name" value="Prokaryotic type KH domain (KH-domain type II)"/>
    <property type="match status" value="1"/>
</dbReference>
<dbReference type="GO" id="GO:0006412">
    <property type="term" value="P:translation"/>
    <property type="evidence" value="ECO:0007669"/>
    <property type="project" value="UniProtKB-UniRule"/>
</dbReference>
<dbReference type="InterPro" id="IPR036419">
    <property type="entry name" value="Ribosomal_S3_C_sf"/>
</dbReference>
<dbReference type="GO" id="GO:0019843">
    <property type="term" value="F:rRNA binding"/>
    <property type="evidence" value="ECO:0007669"/>
    <property type="project" value="UniProtKB-UniRule"/>
</dbReference>
<dbReference type="InterPro" id="IPR001351">
    <property type="entry name" value="Ribosomal_uS3_C"/>
</dbReference>
<dbReference type="SUPFAM" id="SSF54821">
    <property type="entry name" value="Ribosomal protein S3 C-terminal domain"/>
    <property type="match status" value="1"/>
</dbReference>
<dbReference type="InterPro" id="IPR004044">
    <property type="entry name" value="KH_dom_type_2"/>
</dbReference>
<evidence type="ECO:0000256" key="4">
    <source>
        <dbReference type="ARBA" id="ARBA00022980"/>
    </source>
</evidence>
<dbReference type="InterPro" id="IPR009019">
    <property type="entry name" value="KH_sf_prok-type"/>
</dbReference>
<evidence type="ECO:0000259" key="11">
    <source>
        <dbReference type="PROSITE" id="PS50823"/>
    </source>
</evidence>
<comment type="subunit">
    <text evidence="8">Part of the 30S ribosomal subunit. Forms a tight complex with proteins S10 and S14.</text>
</comment>
<keyword evidence="13" id="KW-1185">Reference proteome</keyword>
<accession>A0A5J4KMB7</accession>
<evidence type="ECO:0000256" key="9">
    <source>
        <dbReference type="RuleBase" id="RU003624"/>
    </source>
</evidence>
<dbReference type="GO" id="GO:0003729">
    <property type="term" value="F:mRNA binding"/>
    <property type="evidence" value="ECO:0007669"/>
    <property type="project" value="UniProtKB-UniRule"/>
</dbReference>
<dbReference type="InterPro" id="IPR018280">
    <property type="entry name" value="Ribosomal_uS3_CS"/>
</dbReference>
<protein>
    <recommendedName>
        <fullName evidence="7 8">Small ribosomal subunit protein uS3</fullName>
    </recommendedName>
</protein>
<keyword evidence="3 8" id="KW-0694">RNA-binding</keyword>
<evidence type="ECO:0000256" key="7">
    <source>
        <dbReference type="ARBA" id="ARBA00035257"/>
    </source>
</evidence>
<comment type="caution">
    <text evidence="12">The sequence shown here is derived from an EMBL/GenBank/DDBJ whole genome shotgun (WGS) entry which is preliminary data.</text>
</comment>
<name>A0A5J4KMB7_9CHLR</name>
<evidence type="ECO:0000256" key="8">
    <source>
        <dbReference type="HAMAP-Rule" id="MF_01309"/>
    </source>
</evidence>
<dbReference type="InterPro" id="IPR004087">
    <property type="entry name" value="KH_dom"/>
</dbReference>